<keyword evidence="1" id="KW-0238">DNA-binding</keyword>
<protein>
    <submittedName>
        <fullName evidence="1">DNA-binding protein</fullName>
    </submittedName>
</protein>
<dbReference type="EMBL" id="NJBA01000006">
    <property type="protein sequence ID" value="OWP49703.1"/>
    <property type="molecule type" value="Genomic_DNA"/>
</dbReference>
<dbReference type="AlphaFoldDB" id="A0A2D0ADI4"/>
<evidence type="ECO:0000313" key="1">
    <source>
        <dbReference type="EMBL" id="OWP49703.1"/>
    </source>
</evidence>
<organism evidence="1 2">
    <name type="scientific">Pseudomonas nitroreducens</name>
    <dbReference type="NCBI Taxonomy" id="46680"/>
    <lineage>
        <taxon>Bacteria</taxon>
        <taxon>Pseudomonadati</taxon>
        <taxon>Pseudomonadota</taxon>
        <taxon>Gammaproteobacteria</taxon>
        <taxon>Pseudomonadales</taxon>
        <taxon>Pseudomonadaceae</taxon>
        <taxon>Pseudomonas</taxon>
    </lineage>
</organism>
<evidence type="ECO:0000313" key="2">
    <source>
        <dbReference type="Proteomes" id="UP000198145"/>
    </source>
</evidence>
<proteinExistence type="predicted"/>
<name>A0A2D0ADI4_PSENT</name>
<dbReference type="Gene3D" id="1.10.260.40">
    <property type="entry name" value="lambda repressor-like DNA-binding domains"/>
    <property type="match status" value="1"/>
</dbReference>
<dbReference type="InterPro" id="IPR010982">
    <property type="entry name" value="Lambda_DNA-bd_dom_sf"/>
</dbReference>
<accession>A0A2D0ADI4</accession>
<dbReference type="Proteomes" id="UP000198145">
    <property type="component" value="Unassembled WGS sequence"/>
</dbReference>
<sequence>MIRERIITIWEYMDLSAAKLEKLTAIDRNNWYHLRNGRRRANEDDIEAIIKIAPQFAFWLTTGQIAPEIGQVSPEFEEADAHLQGPHVG</sequence>
<comment type="caution">
    <text evidence="1">The sequence shown here is derived from an EMBL/GenBank/DDBJ whole genome shotgun (WGS) entry which is preliminary data.</text>
</comment>
<gene>
    <name evidence="1" type="ORF">CEG18_19330</name>
</gene>
<dbReference type="GO" id="GO:0003677">
    <property type="term" value="F:DNA binding"/>
    <property type="evidence" value="ECO:0007669"/>
    <property type="project" value="UniProtKB-KW"/>
</dbReference>
<reference evidence="1 2" key="1">
    <citation type="submission" date="2017-06" db="EMBL/GenBank/DDBJ databases">
        <title>Draft genome of Pseudomonas nitroreducens DF05.</title>
        <authorList>
            <person name="Iyer R."/>
        </authorList>
    </citation>
    <scope>NUCLEOTIDE SEQUENCE [LARGE SCALE GENOMIC DNA]</scope>
    <source>
        <strain evidence="1 2">DF05</strain>
    </source>
</reference>